<reference evidence="2" key="1">
    <citation type="journal article" date="2023" name="Plant J.">
        <title>The genome of the king protea, Protea cynaroides.</title>
        <authorList>
            <person name="Chang J."/>
            <person name="Duong T.A."/>
            <person name="Schoeman C."/>
            <person name="Ma X."/>
            <person name="Roodt D."/>
            <person name="Barker N."/>
            <person name="Li Z."/>
            <person name="Van de Peer Y."/>
            <person name="Mizrachi E."/>
        </authorList>
    </citation>
    <scope>NUCLEOTIDE SEQUENCE</scope>
    <source>
        <tissue evidence="2">Young leaves</tissue>
    </source>
</reference>
<keyword evidence="3" id="KW-1185">Reference proteome</keyword>
<organism evidence="2 3">
    <name type="scientific">Protea cynaroides</name>
    <dbReference type="NCBI Taxonomy" id="273540"/>
    <lineage>
        <taxon>Eukaryota</taxon>
        <taxon>Viridiplantae</taxon>
        <taxon>Streptophyta</taxon>
        <taxon>Embryophyta</taxon>
        <taxon>Tracheophyta</taxon>
        <taxon>Spermatophyta</taxon>
        <taxon>Magnoliopsida</taxon>
        <taxon>Proteales</taxon>
        <taxon>Proteaceae</taxon>
        <taxon>Protea</taxon>
    </lineage>
</organism>
<gene>
    <name evidence="2" type="ORF">NE237_006261</name>
</gene>
<dbReference type="OrthoDB" id="511285at2759"/>
<name>A0A9Q0KM13_9MAGN</name>
<dbReference type="AlphaFoldDB" id="A0A9Q0KM13"/>
<dbReference type="EMBL" id="JAMYWD010000004">
    <property type="protein sequence ID" value="KAJ4973087.1"/>
    <property type="molecule type" value="Genomic_DNA"/>
</dbReference>
<evidence type="ECO:0000256" key="1">
    <source>
        <dbReference type="SAM" id="MobiDB-lite"/>
    </source>
</evidence>
<sequence length="131" mass="13711">MLAIGMPMSAMAPSPLMAPPSSNPPSSSSMRSPSSSLQTQQLSLGLLSLHPSISALETATNRPAPPDHHDIGPEPIAAVQPPEEPTVAMAPVARIRLSDIIPYDGAQVEAYVRSLEALSGSLTKHNAVVNW</sequence>
<protein>
    <submittedName>
        <fullName evidence="2">Uncharacterized protein</fullName>
    </submittedName>
</protein>
<accession>A0A9Q0KM13</accession>
<evidence type="ECO:0000313" key="2">
    <source>
        <dbReference type="EMBL" id="KAJ4973087.1"/>
    </source>
</evidence>
<feature type="region of interest" description="Disordered" evidence="1">
    <location>
        <begin position="55"/>
        <end position="84"/>
    </location>
</feature>
<feature type="region of interest" description="Disordered" evidence="1">
    <location>
        <begin position="10"/>
        <end position="41"/>
    </location>
</feature>
<proteinExistence type="predicted"/>
<comment type="caution">
    <text evidence="2">The sequence shown here is derived from an EMBL/GenBank/DDBJ whole genome shotgun (WGS) entry which is preliminary data.</text>
</comment>
<dbReference type="Proteomes" id="UP001141806">
    <property type="component" value="Unassembled WGS sequence"/>
</dbReference>
<feature type="compositionally biased region" description="Low complexity" evidence="1">
    <location>
        <begin position="24"/>
        <end position="41"/>
    </location>
</feature>
<evidence type="ECO:0000313" key="3">
    <source>
        <dbReference type="Proteomes" id="UP001141806"/>
    </source>
</evidence>